<dbReference type="InterPro" id="IPR009288">
    <property type="entry name" value="AIG2-like_dom"/>
</dbReference>
<dbReference type="InterPro" id="IPR036568">
    <property type="entry name" value="GGCT-like_sf"/>
</dbReference>
<dbReference type="RefSeq" id="WP_283445159.1">
    <property type="nucleotide sequence ID" value="NZ_FXUL01000029.1"/>
</dbReference>
<dbReference type="CDD" id="cd06661">
    <property type="entry name" value="GGCT_like"/>
    <property type="match status" value="1"/>
</dbReference>
<dbReference type="InterPro" id="IPR045038">
    <property type="entry name" value="AIG2-like"/>
</dbReference>
<dbReference type="Gene3D" id="3.10.490.10">
    <property type="entry name" value="Gamma-glutamyl cyclotransferase-like"/>
    <property type="match status" value="1"/>
</dbReference>
<reference evidence="4 5" key="1">
    <citation type="submission" date="2017-05" db="EMBL/GenBank/DDBJ databases">
        <authorList>
            <person name="Varghese N."/>
            <person name="Submissions S."/>
        </authorList>
    </citation>
    <scope>NUCLEOTIDE SEQUENCE [LARGE SCALE GENOMIC DNA]</scope>
    <source>
        <strain evidence="4 5">DSM 26001</strain>
    </source>
</reference>
<dbReference type="Proteomes" id="UP001158049">
    <property type="component" value="Unassembled WGS sequence"/>
</dbReference>
<evidence type="ECO:0000313" key="5">
    <source>
        <dbReference type="Proteomes" id="UP001158049"/>
    </source>
</evidence>
<dbReference type="PANTHER" id="PTHR31544:SF2">
    <property type="entry name" value="AIG2-LIKE PROTEIN D"/>
    <property type="match status" value="1"/>
</dbReference>
<dbReference type="PANTHER" id="PTHR31544">
    <property type="entry name" value="AIG2-LIKE PROTEIN D"/>
    <property type="match status" value="1"/>
</dbReference>
<gene>
    <name evidence="4" type="ORF">SAMN06295970_12955</name>
</gene>
<dbReference type="EMBL" id="FXUL01000029">
    <property type="protein sequence ID" value="SMP78759.1"/>
    <property type="molecule type" value="Genomic_DNA"/>
</dbReference>
<protein>
    <recommendedName>
        <fullName evidence="2">Putative gamma-glutamylcyclotransferase</fullName>
    </recommendedName>
</protein>
<evidence type="ECO:0000259" key="3">
    <source>
        <dbReference type="Pfam" id="PF06094"/>
    </source>
</evidence>
<dbReference type="SUPFAM" id="SSF110857">
    <property type="entry name" value="Gamma-glutamyl cyclotransferase-like"/>
    <property type="match status" value="1"/>
</dbReference>
<proteinExistence type="predicted"/>
<keyword evidence="5" id="KW-1185">Reference proteome</keyword>
<organism evidence="4 5">
    <name type="scientific">Noviherbaspirillum suwonense</name>
    <dbReference type="NCBI Taxonomy" id="1224511"/>
    <lineage>
        <taxon>Bacteria</taxon>
        <taxon>Pseudomonadati</taxon>
        <taxon>Pseudomonadota</taxon>
        <taxon>Betaproteobacteria</taxon>
        <taxon>Burkholderiales</taxon>
        <taxon>Oxalobacteraceae</taxon>
        <taxon>Noviherbaspirillum</taxon>
    </lineage>
</organism>
<accession>A0ABY1QRE3</accession>
<dbReference type="Pfam" id="PF06094">
    <property type="entry name" value="GGACT"/>
    <property type="match status" value="1"/>
</dbReference>
<dbReference type="InterPro" id="IPR013024">
    <property type="entry name" value="GGCT-like"/>
</dbReference>
<name>A0ABY1QRE3_9BURK</name>
<sequence length="140" mass="15573">MNGNIFTYGSLMFDEVWCQVVTGRYPSEPALLDHHQRHALTGLSYPGVVATPGAQVAGRLYRDVSAVDIARLDAFEGPEYRRDALQVVLVSGEHVSAWTYLWLDPQRLSGQPWETDAFRLHEFLETYPPAAVNPDATPGS</sequence>
<comment type="caution">
    <text evidence="4">The sequence shown here is derived from an EMBL/GenBank/DDBJ whole genome shotgun (WGS) entry which is preliminary data.</text>
</comment>
<evidence type="ECO:0000256" key="1">
    <source>
        <dbReference type="ARBA" id="ARBA00022679"/>
    </source>
</evidence>
<evidence type="ECO:0000313" key="4">
    <source>
        <dbReference type="EMBL" id="SMP78759.1"/>
    </source>
</evidence>
<evidence type="ECO:0000256" key="2">
    <source>
        <dbReference type="ARBA" id="ARBA00030602"/>
    </source>
</evidence>
<feature type="domain" description="Gamma-glutamylcyclotransferase AIG2-like" evidence="3">
    <location>
        <begin position="5"/>
        <end position="111"/>
    </location>
</feature>
<keyword evidence="1" id="KW-0808">Transferase</keyword>